<dbReference type="OrthoDB" id="8613189at2"/>
<gene>
    <name evidence="2" type="ORF">ELB75_08395</name>
</gene>
<reference evidence="2 3" key="1">
    <citation type="submission" date="2018-12" db="EMBL/GenBank/DDBJ databases">
        <title>Genome sequencing of Eikenella corrodens KCOM 3110 (= JS217).</title>
        <authorList>
            <person name="Koo J.-K."/>
            <person name="Park S.-N."/>
            <person name="Lim Y.K."/>
        </authorList>
    </citation>
    <scope>NUCLEOTIDE SEQUENCE [LARGE SCALE GENOMIC DNA]</scope>
    <source>
        <strain evidence="2 3">KCOM 3110</strain>
    </source>
</reference>
<sequence>MNRWLWLSVLWFAGMMYALLLHQGGNAPLPFAHFDKVVHAALFFGQFWLLAKVFLLRRRPVPWQALLLAALVLAAGSEWAQGALTVSRQADWRDAAADMVGAAAALYFAAQVQAARAGKRAGLREKC</sequence>
<organism evidence="2 3">
    <name type="scientific">Eikenella corrodens</name>
    <dbReference type="NCBI Taxonomy" id="539"/>
    <lineage>
        <taxon>Bacteria</taxon>
        <taxon>Pseudomonadati</taxon>
        <taxon>Pseudomonadota</taxon>
        <taxon>Betaproteobacteria</taxon>
        <taxon>Neisseriales</taxon>
        <taxon>Neisseriaceae</taxon>
        <taxon>Eikenella</taxon>
    </lineage>
</organism>
<protein>
    <recommendedName>
        <fullName evidence="4">VanZ-like domain-containing protein</fullName>
    </recommendedName>
</protein>
<evidence type="ECO:0000256" key="1">
    <source>
        <dbReference type="SAM" id="Phobius"/>
    </source>
</evidence>
<dbReference type="AlphaFoldDB" id="A0A3S9SKL6"/>
<keyword evidence="1" id="KW-0472">Membrane</keyword>
<feature type="transmembrane region" description="Helical" evidence="1">
    <location>
        <begin position="92"/>
        <end position="110"/>
    </location>
</feature>
<keyword evidence="1" id="KW-0812">Transmembrane</keyword>
<name>A0A3S9SKL6_EIKCO</name>
<dbReference type="EMBL" id="CP034670">
    <property type="protein sequence ID" value="AZR60042.1"/>
    <property type="molecule type" value="Genomic_DNA"/>
</dbReference>
<keyword evidence="1" id="KW-1133">Transmembrane helix</keyword>
<dbReference type="PANTHER" id="PTHR28008">
    <property type="entry name" value="DOMAIN PROTEIN, PUTATIVE (AFU_ORTHOLOGUE AFUA_3G10980)-RELATED"/>
    <property type="match status" value="1"/>
</dbReference>
<feature type="transmembrane region" description="Helical" evidence="1">
    <location>
        <begin position="63"/>
        <end position="80"/>
    </location>
</feature>
<evidence type="ECO:0008006" key="4">
    <source>
        <dbReference type="Google" id="ProtNLM"/>
    </source>
</evidence>
<dbReference type="PANTHER" id="PTHR28008:SF1">
    <property type="entry name" value="DOMAIN PROTEIN, PUTATIVE (AFU_ORTHOLOGUE AFUA_3G10980)-RELATED"/>
    <property type="match status" value="1"/>
</dbReference>
<accession>A0A3S9SKL6</accession>
<evidence type="ECO:0000313" key="3">
    <source>
        <dbReference type="Proteomes" id="UP000282435"/>
    </source>
</evidence>
<dbReference type="Proteomes" id="UP000282435">
    <property type="component" value="Chromosome"/>
</dbReference>
<feature type="transmembrane region" description="Helical" evidence="1">
    <location>
        <begin position="37"/>
        <end position="56"/>
    </location>
</feature>
<dbReference type="RefSeq" id="WP_126983537.1">
    <property type="nucleotide sequence ID" value="NZ_CP034670.1"/>
</dbReference>
<proteinExistence type="predicted"/>
<evidence type="ECO:0000313" key="2">
    <source>
        <dbReference type="EMBL" id="AZR60042.1"/>
    </source>
</evidence>